<dbReference type="InterPro" id="IPR012334">
    <property type="entry name" value="Pectin_lyas_fold"/>
</dbReference>
<organism evidence="3">
    <name type="scientific">marine sediment metagenome</name>
    <dbReference type="NCBI Taxonomy" id="412755"/>
    <lineage>
        <taxon>unclassified sequences</taxon>
        <taxon>metagenomes</taxon>
        <taxon>ecological metagenomes</taxon>
    </lineage>
</organism>
<accession>A0A0F9S8A8</accession>
<keyword evidence="1" id="KW-1133">Transmembrane helix</keyword>
<comment type="caution">
    <text evidence="3">The sequence shown here is derived from an EMBL/GenBank/DDBJ whole genome shotgun (WGS) entry which is preliminary data.</text>
</comment>
<feature type="domain" description="Right handed beta helix" evidence="2">
    <location>
        <begin position="129"/>
        <end position="258"/>
    </location>
</feature>
<feature type="transmembrane region" description="Helical" evidence="1">
    <location>
        <begin position="7"/>
        <end position="26"/>
    </location>
</feature>
<dbReference type="AlphaFoldDB" id="A0A0F9S8A8"/>
<proteinExistence type="predicted"/>
<name>A0A0F9S8A8_9ZZZZ</name>
<dbReference type="SMART" id="SM00710">
    <property type="entry name" value="PbH1"/>
    <property type="match status" value="4"/>
</dbReference>
<protein>
    <recommendedName>
        <fullName evidence="2">Right handed beta helix domain-containing protein</fullName>
    </recommendedName>
</protein>
<dbReference type="InterPro" id="IPR011050">
    <property type="entry name" value="Pectin_lyase_fold/virulence"/>
</dbReference>
<feature type="non-terminal residue" evidence="3">
    <location>
        <position position="264"/>
    </location>
</feature>
<evidence type="ECO:0000259" key="2">
    <source>
        <dbReference type="Pfam" id="PF13229"/>
    </source>
</evidence>
<keyword evidence="1" id="KW-0812">Transmembrane</keyword>
<keyword evidence="1" id="KW-0472">Membrane</keyword>
<sequence length="264" mass="29563">MRKIAKQYILLLVLGVNFFFTFIHLINLNNFIINEKTETIDILPKKSAGTNITGIISTNMVWNLSGSPYYLIGNVSVGQEAFLTIKPGVEVLFNGSNSLIVDGVLNATGTPNNPIIFSSNATNPKKADWDSILIRNKSSTIKNAKISYANNGIKLEDGLCEIYNNTFYNNTNGVFVDIWDGLLRNSGLDLYDNTFFQNNIGIYIFRLYQIDYSYSFINHNLIFNNSNNGIFLTGGRENDLTIQNNRIFNNSGYGIQIELGVASY</sequence>
<dbReference type="Pfam" id="PF13229">
    <property type="entry name" value="Beta_helix"/>
    <property type="match status" value="1"/>
</dbReference>
<dbReference type="SUPFAM" id="SSF51126">
    <property type="entry name" value="Pectin lyase-like"/>
    <property type="match status" value="1"/>
</dbReference>
<evidence type="ECO:0000313" key="3">
    <source>
        <dbReference type="EMBL" id="KKN58497.1"/>
    </source>
</evidence>
<dbReference type="InterPro" id="IPR039448">
    <property type="entry name" value="Beta_helix"/>
</dbReference>
<reference evidence="3" key="1">
    <citation type="journal article" date="2015" name="Nature">
        <title>Complex archaea that bridge the gap between prokaryotes and eukaryotes.</title>
        <authorList>
            <person name="Spang A."/>
            <person name="Saw J.H."/>
            <person name="Jorgensen S.L."/>
            <person name="Zaremba-Niedzwiedzka K."/>
            <person name="Martijn J."/>
            <person name="Lind A.E."/>
            <person name="van Eijk R."/>
            <person name="Schleper C."/>
            <person name="Guy L."/>
            <person name="Ettema T.J."/>
        </authorList>
    </citation>
    <scope>NUCLEOTIDE SEQUENCE</scope>
</reference>
<dbReference type="Gene3D" id="2.160.20.10">
    <property type="entry name" value="Single-stranded right-handed beta-helix, Pectin lyase-like"/>
    <property type="match status" value="1"/>
</dbReference>
<evidence type="ECO:0000256" key="1">
    <source>
        <dbReference type="SAM" id="Phobius"/>
    </source>
</evidence>
<dbReference type="InterPro" id="IPR006626">
    <property type="entry name" value="PbH1"/>
</dbReference>
<dbReference type="EMBL" id="LAZR01000760">
    <property type="protein sequence ID" value="KKN58497.1"/>
    <property type="molecule type" value="Genomic_DNA"/>
</dbReference>
<gene>
    <name evidence="3" type="ORF">LCGC14_0551710</name>
</gene>